<accession>A0A3N0W5L0</accession>
<name>A0A3N0W5L0_9FLAO</name>
<dbReference type="EMBL" id="RJTX01000001">
    <property type="protein sequence ID" value="ROH99388.1"/>
    <property type="molecule type" value="Genomic_DNA"/>
</dbReference>
<dbReference type="NCBIfam" id="TIGR03696">
    <property type="entry name" value="Rhs_assc_core"/>
    <property type="match status" value="1"/>
</dbReference>
<dbReference type="InterPro" id="IPR050708">
    <property type="entry name" value="T6SS_VgrG/RHS"/>
</dbReference>
<gene>
    <name evidence="1" type="ORF">EGI05_00385</name>
</gene>
<dbReference type="AlphaFoldDB" id="A0A3N0W5L0"/>
<proteinExistence type="predicted"/>
<protein>
    <submittedName>
        <fullName evidence="1">RHS repeat-associated core domain-containing protein</fullName>
    </submittedName>
</protein>
<sequence length="446" mass="51296">MGNFWKKVSSLRYKKNIPNHSFWRYYNRAQFYWIIPTPEGYYDALLNQYVYNFTDHLGNVRLSYTDISKDGVIQPRQYEFIQCSGKFLCTTVWQPGEIVENNDYYPFGMLHNYTATTQNAYQYKFNGKELQESGMYDFGARMYMSDLGRWGVIDPLAESYRRWSPYHYAMDNPINLTDPDGMGSYDSEGVWHSEMEDFNNFHHLGSEYRQQDLAIKRDESLGNGGGGITIGDLMDALFPNSGENYQPNFEQFDFGQFGADDCCPDDPKPKSNKEITPFELGVEWLTGTGPRHRNFTNGDLMTEMLRKHSHVENTRQIILYNVLHGQELSGKNSYQLGGVKGVGLYLKDYSTLLTGGLTGNLAVTFLGSYTLNWTAIPNYRNHTVTVRFSVENSSTMQSASRPPVLGYLPAWQNTAGKYINEKFKSGWGSKTTQTLIWTEILKMKQW</sequence>
<dbReference type="InterPro" id="IPR022385">
    <property type="entry name" value="Rhs_assc_core"/>
</dbReference>
<dbReference type="Proteomes" id="UP000269375">
    <property type="component" value="Unassembled WGS sequence"/>
</dbReference>
<comment type="caution">
    <text evidence="1">The sequence shown here is derived from an EMBL/GenBank/DDBJ whole genome shotgun (WGS) entry which is preliminary data.</text>
</comment>
<evidence type="ECO:0000313" key="2">
    <source>
        <dbReference type="Proteomes" id="UP000269375"/>
    </source>
</evidence>
<dbReference type="PANTHER" id="PTHR32305">
    <property type="match status" value="1"/>
</dbReference>
<dbReference type="PANTHER" id="PTHR32305:SF15">
    <property type="entry name" value="PROTEIN RHSA-RELATED"/>
    <property type="match status" value="1"/>
</dbReference>
<dbReference type="Gene3D" id="2.180.10.10">
    <property type="entry name" value="RHS repeat-associated core"/>
    <property type="match status" value="1"/>
</dbReference>
<evidence type="ECO:0000313" key="1">
    <source>
        <dbReference type="EMBL" id="ROH99388.1"/>
    </source>
</evidence>
<organism evidence="1 2">
    <name type="scientific">Chryseobacterium daecheongense</name>
    <dbReference type="NCBI Taxonomy" id="192389"/>
    <lineage>
        <taxon>Bacteria</taxon>
        <taxon>Pseudomonadati</taxon>
        <taxon>Bacteroidota</taxon>
        <taxon>Flavobacteriia</taxon>
        <taxon>Flavobacteriales</taxon>
        <taxon>Weeksellaceae</taxon>
        <taxon>Chryseobacterium group</taxon>
        <taxon>Chryseobacterium</taxon>
    </lineage>
</organism>
<dbReference type="OrthoDB" id="1237194at2"/>
<reference evidence="1 2" key="1">
    <citation type="submission" date="2018-11" db="EMBL/GenBank/DDBJ databases">
        <title>Proposal to divide the Flavobacteriaceae and reorganize its genera based on Amino Acid Identity values calculated from whole genome sequences.</title>
        <authorList>
            <person name="Nicholson A.C."/>
            <person name="Gulvik C.A."/>
            <person name="Whitney A.M."/>
            <person name="Humrighouse B.W."/>
            <person name="Bell M."/>
            <person name="Holmes B."/>
            <person name="Steigerwalt A."/>
            <person name="Villarma A."/>
            <person name="Sheth M."/>
            <person name="Batra D."/>
            <person name="Pryor J."/>
            <person name="Bernardet J.-F."/>
            <person name="Hugo C."/>
            <person name="Kampfer P."/>
            <person name="Newman J."/>
            <person name="Mcquiston J.R."/>
        </authorList>
    </citation>
    <scope>NUCLEOTIDE SEQUENCE [LARGE SCALE GENOMIC DNA]</scope>
    <source>
        <strain evidence="1 2">DSM 15235</strain>
    </source>
</reference>